<dbReference type="Proteomes" id="UP000321249">
    <property type="component" value="Unassembled WGS sequence"/>
</dbReference>
<name>A0A5C6TUV9_9SPHN</name>
<dbReference type="RefSeq" id="WP_147043081.1">
    <property type="nucleotide sequence ID" value="NZ_BAABIR010000004.1"/>
</dbReference>
<evidence type="ECO:0000313" key="2">
    <source>
        <dbReference type="Proteomes" id="UP000321249"/>
    </source>
</evidence>
<evidence type="ECO:0000313" key="1">
    <source>
        <dbReference type="EMBL" id="TXC63675.1"/>
    </source>
</evidence>
<keyword evidence="2" id="KW-1185">Reference proteome</keyword>
<accession>A0A5C6TUV9</accession>
<sequence length="85" mass="8988">MDEPEPTIGEIIATALAKALVRKGVLDRDDIAAATDELSASAEPDDQTAAHVLRCAAIEAEAPTASEWGAERARARFRVIEGGEE</sequence>
<comment type="caution">
    <text evidence="1">The sequence shown here is derived from an EMBL/GenBank/DDBJ whole genome shotgun (WGS) entry which is preliminary data.</text>
</comment>
<dbReference type="AlphaFoldDB" id="A0A5C6TUV9"/>
<proteinExistence type="predicted"/>
<gene>
    <name evidence="1" type="ORF">FRZ32_08390</name>
</gene>
<dbReference type="EMBL" id="VOQQ01000001">
    <property type="protein sequence ID" value="TXC63675.1"/>
    <property type="molecule type" value="Genomic_DNA"/>
</dbReference>
<organism evidence="1 2">
    <name type="scientific">Allosphingosinicella ginsenosidimutans</name>
    <dbReference type="NCBI Taxonomy" id="1176539"/>
    <lineage>
        <taxon>Bacteria</taxon>
        <taxon>Pseudomonadati</taxon>
        <taxon>Pseudomonadota</taxon>
        <taxon>Alphaproteobacteria</taxon>
        <taxon>Sphingomonadales</taxon>
        <taxon>Sphingomonadaceae</taxon>
        <taxon>Allosphingosinicella</taxon>
    </lineage>
</organism>
<protein>
    <submittedName>
        <fullName evidence="1">Nitrile hydratase subunit beta</fullName>
    </submittedName>
</protein>
<reference evidence="1 2" key="1">
    <citation type="journal article" date="2015" name="J. Microbiol.">
        <title>Sphingosinicella ginsenosidimutans sp. nov., with ginsenoside converting activity.</title>
        <authorList>
            <person name="Kim J.K."/>
            <person name="Kang M.S."/>
            <person name="Park S.C."/>
            <person name="Kim K.M."/>
            <person name="Choi K."/>
            <person name="Yoon M.H."/>
            <person name="Im W.T."/>
        </authorList>
    </citation>
    <scope>NUCLEOTIDE SEQUENCE [LARGE SCALE GENOMIC DNA]</scope>
    <source>
        <strain evidence="1 2">BS-11</strain>
    </source>
</reference>